<comment type="function">
    <text evidence="5">Part of the ABC transporter complex HmuTUV involved in hemin import. Responsible for energy coupling to the transport system.</text>
</comment>
<feature type="domain" description="ABC transporter" evidence="6">
    <location>
        <begin position="2"/>
        <end position="239"/>
    </location>
</feature>
<dbReference type="PROSITE" id="PS50893">
    <property type="entry name" value="ABC_TRANSPORTER_2"/>
    <property type="match status" value="1"/>
</dbReference>
<proteinExistence type="predicted"/>
<dbReference type="Pfam" id="PF00005">
    <property type="entry name" value="ABC_tran"/>
    <property type="match status" value="1"/>
</dbReference>
<dbReference type="STRING" id="659014.SAMN04487996_106259"/>
<keyword evidence="4" id="KW-1278">Translocase</keyword>
<reference evidence="8" key="1">
    <citation type="submission" date="2016-10" db="EMBL/GenBank/DDBJ databases">
        <authorList>
            <person name="Varghese N."/>
            <person name="Submissions S."/>
        </authorList>
    </citation>
    <scope>NUCLEOTIDE SEQUENCE [LARGE SCALE GENOMIC DNA]</scope>
    <source>
        <strain evidence="8">DSM 25329</strain>
    </source>
</reference>
<evidence type="ECO:0000256" key="1">
    <source>
        <dbReference type="ARBA" id="ARBA00022448"/>
    </source>
</evidence>
<name>A0A1G7F3Y9_9BACT</name>
<evidence type="ECO:0000256" key="4">
    <source>
        <dbReference type="ARBA" id="ARBA00022967"/>
    </source>
</evidence>
<dbReference type="NCBIfam" id="NF010068">
    <property type="entry name" value="PRK13548.1"/>
    <property type="match status" value="1"/>
</dbReference>
<sequence length="265" mass="29443">MIEVRNAGFEVKGRKLLDNVSFSVKPGEFWAIVGANGAGKSTLIKLLSAEQGATSGSVHFHDRDLRKYKLKELATKRAVLSQQNNITLSFTTQEIVLMGRYPFYDADPTQRDLAIVDMCLKKVGIGHLKGRIYPTLSGGEQQRVQLARALAQVWEIENGLLLLDEPTTGMDLLHQYETFQLAKELTRKNFAVIAVIHDLNQALQYSDRVLMLKGGCMHAIGLPENVLTEQAIQEAFGLPVQIIQPETTPYPVIVPQVAPVPYHLP</sequence>
<evidence type="ECO:0000256" key="5">
    <source>
        <dbReference type="ARBA" id="ARBA00037066"/>
    </source>
</evidence>
<dbReference type="RefSeq" id="WP_090149545.1">
    <property type="nucleotide sequence ID" value="NZ_FNAN01000006.1"/>
</dbReference>
<dbReference type="InterPro" id="IPR017871">
    <property type="entry name" value="ABC_transporter-like_CS"/>
</dbReference>
<dbReference type="PANTHER" id="PTHR42794">
    <property type="entry name" value="HEMIN IMPORT ATP-BINDING PROTEIN HMUV"/>
    <property type="match status" value="1"/>
</dbReference>
<dbReference type="FunFam" id="3.40.50.300:FF:000134">
    <property type="entry name" value="Iron-enterobactin ABC transporter ATP-binding protein"/>
    <property type="match status" value="1"/>
</dbReference>
<dbReference type="SUPFAM" id="SSF52540">
    <property type="entry name" value="P-loop containing nucleoside triphosphate hydrolases"/>
    <property type="match status" value="1"/>
</dbReference>
<evidence type="ECO:0000256" key="2">
    <source>
        <dbReference type="ARBA" id="ARBA00022741"/>
    </source>
</evidence>
<accession>A0A1G7F3Y9</accession>
<dbReference type="Proteomes" id="UP000198748">
    <property type="component" value="Unassembled WGS sequence"/>
</dbReference>
<keyword evidence="8" id="KW-1185">Reference proteome</keyword>
<dbReference type="OrthoDB" id="9806726at2"/>
<dbReference type="SMART" id="SM00382">
    <property type="entry name" value="AAA"/>
    <property type="match status" value="1"/>
</dbReference>
<dbReference type="InterPro" id="IPR003439">
    <property type="entry name" value="ABC_transporter-like_ATP-bd"/>
</dbReference>
<dbReference type="GO" id="GO:0016887">
    <property type="term" value="F:ATP hydrolysis activity"/>
    <property type="evidence" value="ECO:0007669"/>
    <property type="project" value="InterPro"/>
</dbReference>
<dbReference type="EMBL" id="FNAN01000006">
    <property type="protein sequence ID" value="SDE70628.1"/>
    <property type="molecule type" value="Genomic_DNA"/>
</dbReference>
<dbReference type="InterPro" id="IPR003593">
    <property type="entry name" value="AAA+_ATPase"/>
</dbReference>
<dbReference type="PROSITE" id="PS00211">
    <property type="entry name" value="ABC_TRANSPORTER_1"/>
    <property type="match status" value="1"/>
</dbReference>
<dbReference type="CDD" id="cd03214">
    <property type="entry name" value="ABC_Iron-Siderophores_B12_Hemin"/>
    <property type="match status" value="1"/>
</dbReference>
<evidence type="ECO:0000313" key="7">
    <source>
        <dbReference type="EMBL" id="SDE70628.1"/>
    </source>
</evidence>
<organism evidence="7 8">
    <name type="scientific">Dyadobacter soli</name>
    <dbReference type="NCBI Taxonomy" id="659014"/>
    <lineage>
        <taxon>Bacteria</taxon>
        <taxon>Pseudomonadati</taxon>
        <taxon>Bacteroidota</taxon>
        <taxon>Cytophagia</taxon>
        <taxon>Cytophagales</taxon>
        <taxon>Spirosomataceae</taxon>
        <taxon>Dyadobacter</taxon>
    </lineage>
</organism>
<dbReference type="PANTHER" id="PTHR42794:SF1">
    <property type="entry name" value="HEMIN IMPORT ATP-BINDING PROTEIN HMUV"/>
    <property type="match status" value="1"/>
</dbReference>
<keyword evidence="3 7" id="KW-0067">ATP-binding</keyword>
<gene>
    <name evidence="7" type="ORF">SAMN04487996_106259</name>
</gene>
<keyword evidence="1" id="KW-0813">Transport</keyword>
<evidence type="ECO:0000259" key="6">
    <source>
        <dbReference type="PROSITE" id="PS50893"/>
    </source>
</evidence>
<dbReference type="GO" id="GO:0005524">
    <property type="term" value="F:ATP binding"/>
    <property type="evidence" value="ECO:0007669"/>
    <property type="project" value="UniProtKB-KW"/>
</dbReference>
<dbReference type="InterPro" id="IPR027417">
    <property type="entry name" value="P-loop_NTPase"/>
</dbReference>
<dbReference type="Gene3D" id="3.40.50.300">
    <property type="entry name" value="P-loop containing nucleotide triphosphate hydrolases"/>
    <property type="match status" value="1"/>
</dbReference>
<keyword evidence="2" id="KW-0547">Nucleotide-binding</keyword>
<evidence type="ECO:0000313" key="8">
    <source>
        <dbReference type="Proteomes" id="UP000198748"/>
    </source>
</evidence>
<protein>
    <submittedName>
        <fullName evidence="7">Iron complex transport system ATP-binding protein</fullName>
    </submittedName>
</protein>
<dbReference type="AlphaFoldDB" id="A0A1G7F3Y9"/>
<evidence type="ECO:0000256" key="3">
    <source>
        <dbReference type="ARBA" id="ARBA00022840"/>
    </source>
</evidence>